<dbReference type="GeneID" id="25470309"/>
<feature type="compositionally biased region" description="Basic residues" evidence="1">
    <location>
        <begin position="25"/>
        <end position="45"/>
    </location>
</feature>
<evidence type="ECO:0000256" key="1">
    <source>
        <dbReference type="SAM" id="MobiDB-lite"/>
    </source>
</evidence>
<dbReference type="AlphaFoldDB" id="U6MRP4"/>
<evidence type="ECO:0000313" key="3">
    <source>
        <dbReference type="EMBL" id="CDJ65124.1"/>
    </source>
</evidence>
<name>U6MRP4_9EIME</name>
<dbReference type="EMBL" id="HG723058">
    <property type="protein sequence ID" value="CDJ65124.1"/>
    <property type="molecule type" value="Genomic_DNA"/>
</dbReference>
<dbReference type="VEuPathDB" id="ToxoDB:ENH_00001100"/>
<evidence type="ECO:0000256" key="2">
    <source>
        <dbReference type="SAM" id="Phobius"/>
    </source>
</evidence>
<dbReference type="OrthoDB" id="10374967at2759"/>
<sequence>MVRYRRQSSHQTGCADSRDSTPPSRPRHHNHISRKTKSHTYKHITHGSQQLRHARDIDESQRRGDNACVIAFDVAYADVAAGVSAFTSEELDLLTQVAELKKRLQCRRRSAISPLQQQRLHQRPQRHSGHEPLIHQDQQPELPQQLSHQLPLSPGKLSWDRVSGSPEEERVARTVARQGPLCSRSSCTAPAPATTATQSAPSPLHMASLLMTAPPGKSTKQQGRVHHLFQRRPGDTSPQLHIQELHGKRLQPFNMAHPQMALQQHTAARPAKGGDRNGVVAVRHDASFAVPSVLREWDRFLPAETENDQNSSTIDFTGKTSDIGTHPKVTFAAAARTARTQTALAATTAAVRATWNFISPMETGAQGRQMPNQTGRTGCYCFAVLALFIPAAGFCSGMYCR</sequence>
<proteinExistence type="predicted"/>
<keyword evidence="4" id="KW-1185">Reference proteome</keyword>
<reference evidence="3" key="1">
    <citation type="submission" date="2013-10" db="EMBL/GenBank/DDBJ databases">
        <title>Genomic analysis of the causative agents of coccidiosis in chickens.</title>
        <authorList>
            <person name="Reid A.J."/>
            <person name="Blake D."/>
            <person name="Billington K."/>
            <person name="Browne H."/>
            <person name="Dunn M."/>
            <person name="Hung S."/>
            <person name="Kawahara F."/>
            <person name="Miranda-Saavedra D."/>
            <person name="Mourier T."/>
            <person name="Nagra H."/>
            <person name="Otto T.D."/>
            <person name="Rawlings N."/>
            <person name="Sanchez A."/>
            <person name="Sanders M."/>
            <person name="Subramaniam C."/>
            <person name="Tay Y."/>
            <person name="Dear P."/>
            <person name="Doerig C."/>
            <person name="Gruber A."/>
            <person name="Parkinson J."/>
            <person name="Shirley M."/>
            <person name="Wan K.L."/>
            <person name="Berriman M."/>
            <person name="Tomley F."/>
            <person name="Pain A."/>
        </authorList>
    </citation>
    <scope>NUCLEOTIDE SEQUENCE [LARGE SCALE GENOMIC DNA]</scope>
    <source>
        <strain evidence="3">Houghton</strain>
    </source>
</reference>
<protein>
    <submittedName>
        <fullName evidence="3">Uncharacterized protein</fullName>
    </submittedName>
</protein>
<feature type="compositionally biased region" description="Low complexity" evidence="1">
    <location>
        <begin position="139"/>
        <end position="154"/>
    </location>
</feature>
<dbReference type="Proteomes" id="UP000030754">
    <property type="component" value="Unassembled WGS sequence"/>
</dbReference>
<feature type="region of interest" description="Disordered" evidence="1">
    <location>
        <begin position="112"/>
        <end position="162"/>
    </location>
</feature>
<keyword evidence="2" id="KW-0812">Transmembrane</keyword>
<feature type="transmembrane region" description="Helical" evidence="2">
    <location>
        <begin position="378"/>
        <end position="399"/>
    </location>
</feature>
<reference evidence="3" key="2">
    <citation type="submission" date="2013-10" db="EMBL/GenBank/DDBJ databases">
        <authorList>
            <person name="Aslett M."/>
        </authorList>
    </citation>
    <scope>NUCLEOTIDE SEQUENCE [LARGE SCALE GENOMIC DNA]</scope>
    <source>
        <strain evidence="3">Houghton</strain>
    </source>
</reference>
<feature type="region of interest" description="Disordered" evidence="1">
    <location>
        <begin position="1"/>
        <end position="59"/>
    </location>
</feature>
<keyword evidence="2" id="KW-0472">Membrane</keyword>
<gene>
    <name evidence="3" type="ORF">ENH_00001100</name>
</gene>
<dbReference type="RefSeq" id="XP_013433591.1">
    <property type="nucleotide sequence ID" value="XM_013578137.1"/>
</dbReference>
<accession>U6MRP4</accession>
<organism evidence="3 4">
    <name type="scientific">Eimeria necatrix</name>
    <dbReference type="NCBI Taxonomy" id="51315"/>
    <lineage>
        <taxon>Eukaryota</taxon>
        <taxon>Sar</taxon>
        <taxon>Alveolata</taxon>
        <taxon>Apicomplexa</taxon>
        <taxon>Conoidasida</taxon>
        <taxon>Coccidia</taxon>
        <taxon>Eucoccidiorida</taxon>
        <taxon>Eimeriorina</taxon>
        <taxon>Eimeriidae</taxon>
        <taxon>Eimeria</taxon>
    </lineage>
</organism>
<evidence type="ECO:0000313" key="4">
    <source>
        <dbReference type="Proteomes" id="UP000030754"/>
    </source>
</evidence>
<keyword evidence="2" id="KW-1133">Transmembrane helix</keyword>